<dbReference type="GO" id="GO:0004523">
    <property type="term" value="F:RNA-DNA hybrid ribonuclease activity"/>
    <property type="evidence" value="ECO:0007669"/>
    <property type="project" value="UniProtKB-EC"/>
</dbReference>
<evidence type="ECO:0000256" key="4">
    <source>
        <dbReference type="SAM" id="MobiDB-lite"/>
    </source>
</evidence>
<dbReference type="InterPro" id="IPR002156">
    <property type="entry name" value="RNaseH_domain"/>
</dbReference>
<dbReference type="Gene3D" id="3.30.420.10">
    <property type="entry name" value="Ribonuclease H-like superfamily/Ribonuclease H"/>
    <property type="match status" value="1"/>
</dbReference>
<dbReference type="KEGG" id="xla:121396009"/>
<keyword evidence="3" id="KW-0862">Zinc</keyword>
<dbReference type="GO" id="GO:0003676">
    <property type="term" value="F:nucleic acid binding"/>
    <property type="evidence" value="ECO:0007669"/>
    <property type="project" value="InterPro"/>
</dbReference>
<keyword evidence="3" id="KW-0479">Metal-binding</keyword>
<dbReference type="Proteomes" id="UP000186698">
    <property type="component" value="Chromosome 7S"/>
</dbReference>
<dbReference type="Gene3D" id="3.10.10.10">
    <property type="entry name" value="HIV Type 1 Reverse Transcriptase, subunit A, domain 1"/>
    <property type="match status" value="1"/>
</dbReference>
<reference evidence="9" key="1">
    <citation type="submission" date="2025-08" db="UniProtKB">
        <authorList>
            <consortium name="RefSeq"/>
        </authorList>
    </citation>
    <scope>IDENTIFICATION</scope>
    <source>
        <strain evidence="9">J_2021</strain>
        <tissue evidence="9">Erythrocytes</tissue>
    </source>
</reference>
<evidence type="ECO:0000256" key="3">
    <source>
        <dbReference type="PROSITE-ProRule" id="PRU00047"/>
    </source>
</evidence>
<dbReference type="EC" id="3.1.26.4" evidence="2"/>
<gene>
    <name evidence="9" type="primary">LOC121396009</name>
</gene>
<dbReference type="GO" id="GO:0008270">
    <property type="term" value="F:zinc ion binding"/>
    <property type="evidence" value="ECO:0007669"/>
    <property type="project" value="UniProtKB-KW"/>
</dbReference>
<protein>
    <recommendedName>
        <fullName evidence="2">ribonuclease H</fullName>
        <ecNumber evidence="2">3.1.26.4</ecNumber>
    </recommendedName>
</protein>
<dbReference type="SUPFAM" id="SSF57756">
    <property type="entry name" value="Retrovirus zinc finger-like domains"/>
    <property type="match status" value="1"/>
</dbReference>
<dbReference type="Gene3D" id="4.10.60.10">
    <property type="entry name" value="Zinc finger, CCHC-type"/>
    <property type="match status" value="1"/>
</dbReference>
<dbReference type="GO" id="GO:0006259">
    <property type="term" value="P:DNA metabolic process"/>
    <property type="evidence" value="ECO:0007669"/>
    <property type="project" value="UniProtKB-ARBA"/>
</dbReference>
<name>A0A8J1LD08_XENLA</name>
<evidence type="ECO:0000313" key="9">
    <source>
        <dbReference type="RefSeq" id="XP_041426540.1"/>
    </source>
</evidence>
<proteinExistence type="inferred from homology"/>
<accession>A0A8J1LD08</accession>
<evidence type="ECO:0000259" key="5">
    <source>
        <dbReference type="PROSITE" id="PS50158"/>
    </source>
</evidence>
<dbReference type="PANTHER" id="PTHR33064:SF37">
    <property type="entry name" value="RIBONUCLEASE H"/>
    <property type="match status" value="1"/>
</dbReference>
<keyword evidence="3" id="KW-0863">Zinc-finger</keyword>
<dbReference type="Gene3D" id="1.10.340.70">
    <property type="match status" value="1"/>
</dbReference>
<dbReference type="SUPFAM" id="SSF53098">
    <property type="entry name" value="Ribonuclease H-like"/>
    <property type="match status" value="1"/>
</dbReference>
<evidence type="ECO:0000256" key="1">
    <source>
        <dbReference type="ARBA" id="ARBA00010879"/>
    </source>
</evidence>
<dbReference type="Pfam" id="PF00078">
    <property type="entry name" value="RVT_1"/>
    <property type="match status" value="1"/>
</dbReference>
<dbReference type="RefSeq" id="XP_041426540.1">
    <property type="nucleotide sequence ID" value="XM_041570606.1"/>
</dbReference>
<dbReference type="Pfam" id="PF00075">
    <property type="entry name" value="RNase_H"/>
    <property type="match status" value="1"/>
</dbReference>
<dbReference type="InterPro" id="IPR001878">
    <property type="entry name" value="Znf_CCHC"/>
</dbReference>
<dbReference type="InterPro" id="IPR043128">
    <property type="entry name" value="Rev_trsase/Diguanyl_cyclase"/>
</dbReference>
<evidence type="ECO:0000256" key="2">
    <source>
        <dbReference type="ARBA" id="ARBA00012180"/>
    </source>
</evidence>
<sequence length="1244" mass="138455">MFKMLKPKPPPELLVKVCDQNPLCRKALVTCHKAWVKWGTSKDATFSWPENCSILPTDLASLLEQINDKCKGKELKAHTACHDIWQAYAQQYPEKPPAYAPAEPAHIDTAPSSAKLYPVLNMDAQEQLQTALNTPIGNPRVAQGYTAPAFPPPTNLQTVPHASNEDSYWADVSGRLKLSKTNPFRPNEDAAHQTPVNRAPPSQGFQTPMGNHPEVRANTPLSNISFDEEEDEMPILEDAEIPTSRVLATIVTRPKNNTPKQNSFSPKDIVIRGEGGDSTFVDPWVDNLAGWSESLKPNVTPFPREGALDTRNLNTARLCIRGGMGDPNWDRQYMINGLSIWEKYENLSALANIVSPSPKQMYPLMHTTKGLKYVPWNFADVEGIIKGVCFNCHKPGHYARACRSPKRFGNQQRLVNQSIILDFAVSRPTILFATTVTSSADSVDPFVDIPKAVWATPEAPFGKAVSVEEVQINLRPGCDGPKVPQYPLKAQSIQGVADEINLLLQHGIIEPSDSPYNTPLYPVQKPNGSYRIVHDLRKLNEVVAAEFPVVANPATLLQDNPLKEYNSVLDLSQAFYCIPLSQQSRPLFAFTYNNNRYQWTRLVMGGVDSPSIFSRVLATDLQIFTDLLPTSAFLLQYVDDLLLSADTAELCQHYTCALLLHLHTCGYKVNRSKLQFCQTSVTFLGMTLSKGAKLMGPQVLTDVQRMHLPTSVKELRSVLGLFNFCRLWIPAYSSRILPFRKYLKGNPPGYASVSLSQSDSTALECLMSDILQAPQLHLPNSCEPIYMYVFANAICWAAVATQQEGCIIGHFSGIFTPIEQAFTSCERNICACAASVEKLYSHVIVPSVIIYTSHDVPALLKSNTLHFVPARVGQCTAVLLRSHISFKGMPPTNPFNNLKDLLLFSAENHDCTSEEIPEERPFMGIVPVTDLPPSHVVIFSDGSQTETHTGFAVCQIDPDTKEIIQKKQYALPPDTSAQLAEIAAALEGFRLMNDNNGVLYTDSAYVTTTIHTNASKWHKRGFVTGKGTPLQHHDTILAIMEVLQERHKKDLKTSCEWVKAHQHNVTDIVAYGNQIVDELAKQTTNPLTIFVQTRAKKYLSTSNPFAPIRVMQESATSAETDKWVANECSHYYHNNEPPYIWMHPSGVPALPIGECHLLAHQLHYGSHMPTNDLINTIRGMYWCPDLKDICKAVVNTCNVCFTNTSHQTPRIPPGAIPRPAGPFREWHIDFTDMVTPCKGYRSEI</sequence>
<dbReference type="InterPro" id="IPR051320">
    <property type="entry name" value="Viral_Replic_Matur_Polypro"/>
</dbReference>
<dbReference type="InterPro" id="IPR043502">
    <property type="entry name" value="DNA/RNA_pol_sf"/>
</dbReference>
<dbReference type="Gene3D" id="3.30.70.270">
    <property type="match status" value="2"/>
</dbReference>
<dbReference type="InterPro" id="IPR036397">
    <property type="entry name" value="RNaseH_sf"/>
</dbReference>
<dbReference type="InterPro" id="IPR012337">
    <property type="entry name" value="RNaseH-like_sf"/>
</dbReference>
<dbReference type="InterPro" id="IPR036875">
    <property type="entry name" value="Znf_CCHC_sf"/>
</dbReference>
<dbReference type="PROSITE" id="PS50878">
    <property type="entry name" value="RT_POL"/>
    <property type="match status" value="1"/>
</dbReference>
<dbReference type="SUPFAM" id="SSF56672">
    <property type="entry name" value="DNA/RNA polymerases"/>
    <property type="match status" value="1"/>
</dbReference>
<comment type="similarity">
    <text evidence="1">Belongs to the beta type-B retroviral polymerase family. HERV class-II K(HML-2) pol subfamily.</text>
</comment>
<evidence type="ECO:0000259" key="6">
    <source>
        <dbReference type="PROSITE" id="PS50878"/>
    </source>
</evidence>
<dbReference type="SMART" id="SM00343">
    <property type="entry name" value="ZnF_C2HC"/>
    <property type="match status" value="1"/>
</dbReference>
<evidence type="ECO:0000313" key="8">
    <source>
        <dbReference type="Proteomes" id="UP000186698"/>
    </source>
</evidence>
<feature type="domain" description="Reverse transcriptase" evidence="6">
    <location>
        <begin position="504"/>
        <end position="688"/>
    </location>
</feature>
<evidence type="ECO:0000259" key="7">
    <source>
        <dbReference type="PROSITE" id="PS50879"/>
    </source>
</evidence>
<keyword evidence="8" id="KW-1185">Reference proteome</keyword>
<dbReference type="InterPro" id="IPR000477">
    <property type="entry name" value="RT_dom"/>
</dbReference>
<dbReference type="PROSITE" id="PS50879">
    <property type="entry name" value="RNASE_H_1"/>
    <property type="match status" value="1"/>
</dbReference>
<dbReference type="PANTHER" id="PTHR33064">
    <property type="entry name" value="POL PROTEIN"/>
    <property type="match status" value="1"/>
</dbReference>
<feature type="region of interest" description="Disordered" evidence="4">
    <location>
        <begin position="179"/>
        <end position="199"/>
    </location>
</feature>
<feature type="domain" description="RNase H type-1" evidence="7">
    <location>
        <begin position="932"/>
        <end position="1085"/>
    </location>
</feature>
<dbReference type="AlphaFoldDB" id="A0A8J1LD08"/>
<dbReference type="PROSITE" id="PS50158">
    <property type="entry name" value="ZF_CCHC"/>
    <property type="match status" value="1"/>
</dbReference>
<organism evidence="8 9">
    <name type="scientific">Xenopus laevis</name>
    <name type="common">African clawed frog</name>
    <dbReference type="NCBI Taxonomy" id="8355"/>
    <lineage>
        <taxon>Eukaryota</taxon>
        <taxon>Metazoa</taxon>
        <taxon>Chordata</taxon>
        <taxon>Craniata</taxon>
        <taxon>Vertebrata</taxon>
        <taxon>Euteleostomi</taxon>
        <taxon>Amphibia</taxon>
        <taxon>Batrachia</taxon>
        <taxon>Anura</taxon>
        <taxon>Pipoidea</taxon>
        <taxon>Pipidae</taxon>
        <taxon>Xenopodinae</taxon>
        <taxon>Xenopus</taxon>
        <taxon>Xenopus</taxon>
    </lineage>
</organism>
<dbReference type="GeneID" id="121396009"/>
<feature type="domain" description="CCHC-type" evidence="5">
    <location>
        <begin position="389"/>
        <end position="404"/>
    </location>
</feature>